<keyword evidence="6" id="KW-0695">RNA-directed DNA polymerase</keyword>
<keyword evidence="6" id="KW-0548">Nucleotidyltransferase</keyword>
<evidence type="ECO:0000313" key="6">
    <source>
        <dbReference type="EMBL" id="OMO83127.1"/>
    </source>
</evidence>
<feature type="domain" description="Zinc knuckle CX2CX4HX4C" evidence="5">
    <location>
        <begin position="142"/>
        <end position="185"/>
    </location>
</feature>
<dbReference type="Pfam" id="PF14392">
    <property type="entry name" value="zf-CCHC_4"/>
    <property type="match status" value="1"/>
</dbReference>
<comment type="caution">
    <text evidence="6">The sequence shown here is derived from an EMBL/GenBank/DDBJ whole genome shotgun (WGS) entry which is preliminary data.</text>
</comment>
<accession>A0A1R3IKL8</accession>
<evidence type="ECO:0000259" key="3">
    <source>
        <dbReference type="Pfam" id="PF13966"/>
    </source>
</evidence>
<dbReference type="PANTHER" id="PTHR33116:SF86">
    <property type="entry name" value="REVERSE TRANSCRIPTASE DOMAIN-CONTAINING PROTEIN"/>
    <property type="match status" value="1"/>
</dbReference>
<feature type="domain" description="DUF4283" evidence="4">
    <location>
        <begin position="41"/>
        <end position="118"/>
    </location>
</feature>
<dbReference type="Pfam" id="PF03372">
    <property type="entry name" value="Exo_endo_phos"/>
    <property type="match status" value="1"/>
</dbReference>
<dbReference type="EMBL" id="AWWV01009913">
    <property type="protein sequence ID" value="OMO83127.1"/>
    <property type="molecule type" value="Genomic_DNA"/>
</dbReference>
<dbReference type="InterPro" id="IPR036691">
    <property type="entry name" value="Endo/exonu/phosph_ase_sf"/>
</dbReference>
<dbReference type="Gene3D" id="3.60.10.10">
    <property type="entry name" value="Endonuclease/exonuclease/phosphatase"/>
    <property type="match status" value="1"/>
</dbReference>
<evidence type="ECO:0000259" key="5">
    <source>
        <dbReference type="Pfam" id="PF14392"/>
    </source>
</evidence>
<dbReference type="OMA" id="NETIMHA"/>
<evidence type="ECO:0000256" key="1">
    <source>
        <dbReference type="SAM" id="MobiDB-lite"/>
    </source>
</evidence>
<feature type="domain" description="Endonuclease/exonuclease/phosphatase" evidence="2">
    <location>
        <begin position="562"/>
        <end position="700"/>
    </location>
</feature>
<feature type="domain" description="Reverse transcriptase zinc-binding" evidence="3">
    <location>
        <begin position="1375"/>
        <end position="1411"/>
    </location>
</feature>
<dbReference type="InterPro" id="IPR026960">
    <property type="entry name" value="RVT-Znf"/>
</dbReference>
<dbReference type="Pfam" id="PF13966">
    <property type="entry name" value="zf-RVT"/>
    <property type="match status" value="1"/>
</dbReference>
<feature type="compositionally biased region" description="Polar residues" evidence="1">
    <location>
        <begin position="465"/>
        <end position="485"/>
    </location>
</feature>
<dbReference type="InterPro" id="IPR005135">
    <property type="entry name" value="Endo/exonuclease/phosphatase"/>
</dbReference>
<evidence type="ECO:0000259" key="2">
    <source>
        <dbReference type="Pfam" id="PF03372"/>
    </source>
</evidence>
<gene>
    <name evidence="6" type="ORF">CCACVL1_11548</name>
</gene>
<dbReference type="InterPro" id="IPR025558">
    <property type="entry name" value="DUF4283"/>
</dbReference>
<dbReference type="GO" id="GO:0003964">
    <property type="term" value="F:RNA-directed DNA polymerase activity"/>
    <property type="evidence" value="ECO:0007669"/>
    <property type="project" value="UniProtKB-KW"/>
</dbReference>
<protein>
    <submittedName>
        <fullName evidence="6">Reverse transcriptase</fullName>
    </submittedName>
</protein>
<sequence length="1567" mass="178353">MAGTLSNLCSKLSLQEGDENTVVIAEDLLTEAGGELPWFGLFGRLYSKKQPNLEGLRNTFFQAWKLENTLTVLEVGERVFLFQFEDELERDRVLVNQPWCFNRALMVFCEYDPDLAPETLSFDLCPFWVRRYFRIRVEINVLTPLKDTMKVSTPNGQIEVEIRYEKTPSFCRVCGVLTHLDNDCPVAVTMLKTIGRVEKRFEGKLQAESPITKSDKLGRPEICFSLANGVSFSNVGAGDSMVGRRGFRKHGDSMLHRSRAVARDINNVEVLCEIVSKFHGKGKSQNQDKLDADEVTSRRKERENVAFADPVIPGGSRINTKGVVINEPTARNSNHQNVAKALKQKQIVEDSEESTDSWSMADPGVGLGSRRRIVLGRHIPGVGLSVLGHNPIPNGNKMGNTSNFVPSQPAESFIPLEEPYTPTTPFVFGAQANVQPRKLRKWKKTARVSQKYSFETLGPAKNFQVGQNRTSFNSTSEGNRTGTWKSTKDSETVAGMNADGFRGWTADLISAGRDAAGVCFDAQQANLLQEGNAGFQDETDFGGGVAKEGPTDYVADDEQADAVNDIDVPAARMGGTWRFTGFYGRPETHRRNESWQLLRTLNSNSSLPWLCTGDFNEILQSDEKVGGVIRPFRQMEGFRSIVEECQFLHLPVVGPFLTWHKKINGEWIFERLDRVLVTRAWWDRFRHSIEKHLVTTVSDHLPLLISIKEQQGIFTNRQRNFKFEKMWTGHKDFDRVVRDSWFSNSTNAIVDKIWNCSRVLDDWNKRIFGNIRFNLESKRKELVALYREQSDPDRMEECQFEMDGLLHQEEVMWRQRSKALWLREGDRNTKYFHSVANARRKKNVILGIEDFNCMWRTEVKDVEEIVCNYYQDMFTSTTPTMAALNPVISHVPTRVDADMRCSLDAPFTSEEIKDAVFQLEADKAPGPDGFPPSFYHKCWHIVGKDVVAFALDFLNNGGNLPDVNHTNIVLIAKNNNPKTMKDYRPIVLCNVIFKIISKAIANRLKADNSNVIHGVAINRTAPRISHLFFTDDSLLFLWACLEDCTAVLEILESFEKASGQQVNIDKSVVLFSKNTPDTVRMAIMSKLGVQRILDRDKYLGLPIMVGKNKRMEFQYIKERLSKRVEAWQNKLFSIAGKAIMIQSVAQSIPVYLMSVFRFPRGFIHELNMIMARYWWGGTNDQRKIHWRAWEDLCVSKLDGGLGFHDFESFNLALLVKQCWRLLHNSTSLCYRLLKAKYFPRGDFLTASLGHNPSFIWRSLLDGRKVVIAGSRWRIGSGDVDFWQGNWLIGSTSLNPTPREGLIPKPMRVSSFIDFESRQWHIDKLTEMVDDDDISRILCLPIPRQPRPVVLIWNASPLGTFSVKSAYFEARKLLINLQRRGLDIDNLCVVCGLHEESSQHTFLRCPLSIRVWDLVAPWMCNCVEDWAEAEDFWIRIVFKAAAVGQLELVLIQLWAIWQNRNNALHSGFCATPTTVSFLASKMHSQASTLVQNECHLAELRTRVTQWKLPPNGCVKINTDASYCSITNQAGLGVVIRDDKGEIIVSATRRLYFVSSLYVRFTLSYLVLN</sequence>
<keyword evidence="6" id="KW-0808">Transferase</keyword>
<dbReference type="Gramene" id="OMO83127">
    <property type="protein sequence ID" value="OMO83127"/>
    <property type="gene ID" value="CCACVL1_11548"/>
</dbReference>
<dbReference type="Proteomes" id="UP000188268">
    <property type="component" value="Unassembled WGS sequence"/>
</dbReference>
<dbReference type="STRING" id="210143.A0A1R3IKL8"/>
<evidence type="ECO:0000259" key="4">
    <source>
        <dbReference type="Pfam" id="PF14111"/>
    </source>
</evidence>
<name>A0A1R3IKL8_COCAP</name>
<dbReference type="SUPFAM" id="SSF56219">
    <property type="entry name" value="DNase I-like"/>
    <property type="match status" value="1"/>
</dbReference>
<dbReference type="OrthoDB" id="3261222at2759"/>
<reference evidence="6 7" key="1">
    <citation type="submission" date="2013-09" db="EMBL/GenBank/DDBJ databases">
        <title>Corchorus capsularis genome sequencing.</title>
        <authorList>
            <person name="Alam M."/>
            <person name="Haque M.S."/>
            <person name="Islam M.S."/>
            <person name="Emdad E.M."/>
            <person name="Islam M.M."/>
            <person name="Ahmed B."/>
            <person name="Halim A."/>
            <person name="Hossen Q.M.M."/>
            <person name="Hossain M.Z."/>
            <person name="Ahmed R."/>
            <person name="Khan M.M."/>
            <person name="Islam R."/>
            <person name="Rashid M.M."/>
            <person name="Khan S.A."/>
            <person name="Rahman M.S."/>
            <person name="Alam M."/>
        </authorList>
    </citation>
    <scope>NUCLEOTIDE SEQUENCE [LARGE SCALE GENOMIC DNA]</scope>
    <source>
        <strain evidence="7">cv. CVL-1</strain>
        <tissue evidence="6">Whole seedling</tissue>
    </source>
</reference>
<keyword evidence="7" id="KW-1185">Reference proteome</keyword>
<dbReference type="PANTHER" id="PTHR33116">
    <property type="entry name" value="REVERSE TRANSCRIPTASE ZINC-BINDING DOMAIN-CONTAINING PROTEIN-RELATED-RELATED"/>
    <property type="match status" value="1"/>
</dbReference>
<organism evidence="6 7">
    <name type="scientific">Corchorus capsularis</name>
    <name type="common">Jute</name>
    <dbReference type="NCBI Taxonomy" id="210143"/>
    <lineage>
        <taxon>Eukaryota</taxon>
        <taxon>Viridiplantae</taxon>
        <taxon>Streptophyta</taxon>
        <taxon>Embryophyta</taxon>
        <taxon>Tracheophyta</taxon>
        <taxon>Spermatophyta</taxon>
        <taxon>Magnoliopsida</taxon>
        <taxon>eudicotyledons</taxon>
        <taxon>Gunneridae</taxon>
        <taxon>Pentapetalae</taxon>
        <taxon>rosids</taxon>
        <taxon>malvids</taxon>
        <taxon>Malvales</taxon>
        <taxon>Malvaceae</taxon>
        <taxon>Grewioideae</taxon>
        <taxon>Apeibeae</taxon>
        <taxon>Corchorus</taxon>
    </lineage>
</organism>
<feature type="region of interest" description="Disordered" evidence="1">
    <location>
        <begin position="465"/>
        <end position="489"/>
    </location>
</feature>
<proteinExistence type="predicted"/>
<dbReference type="InterPro" id="IPR025836">
    <property type="entry name" value="Zn_knuckle_CX2CX4HX4C"/>
</dbReference>
<dbReference type="Pfam" id="PF14111">
    <property type="entry name" value="DUF4283"/>
    <property type="match status" value="1"/>
</dbReference>
<evidence type="ECO:0000313" key="7">
    <source>
        <dbReference type="Proteomes" id="UP000188268"/>
    </source>
</evidence>